<dbReference type="EMBL" id="DVHN01000051">
    <property type="protein sequence ID" value="HIR88200.1"/>
    <property type="molecule type" value="Genomic_DNA"/>
</dbReference>
<dbReference type="InterPro" id="IPR002933">
    <property type="entry name" value="Peptidase_M20"/>
</dbReference>
<dbReference type="InterPro" id="IPR050072">
    <property type="entry name" value="Peptidase_M20A"/>
</dbReference>
<dbReference type="SUPFAM" id="SSF53187">
    <property type="entry name" value="Zn-dependent exopeptidases"/>
    <property type="match status" value="1"/>
</dbReference>
<reference evidence="2" key="2">
    <citation type="journal article" date="2021" name="PeerJ">
        <title>Extensive microbial diversity within the chicken gut microbiome revealed by metagenomics and culture.</title>
        <authorList>
            <person name="Gilroy R."/>
            <person name="Ravi A."/>
            <person name="Getino M."/>
            <person name="Pursley I."/>
            <person name="Horton D.L."/>
            <person name="Alikhan N.F."/>
            <person name="Baker D."/>
            <person name="Gharbi K."/>
            <person name="Hall N."/>
            <person name="Watson M."/>
            <person name="Adriaenssens E.M."/>
            <person name="Foster-Nyarko E."/>
            <person name="Jarju S."/>
            <person name="Secka A."/>
            <person name="Antonio M."/>
            <person name="Oren A."/>
            <person name="Chaudhuri R.R."/>
            <person name="La Ragione R."/>
            <person name="Hildebrand F."/>
            <person name="Pallen M.J."/>
        </authorList>
    </citation>
    <scope>NUCLEOTIDE SEQUENCE</scope>
    <source>
        <strain evidence="2">ChiW13-3771</strain>
    </source>
</reference>
<evidence type="ECO:0000256" key="1">
    <source>
        <dbReference type="SAM" id="Coils"/>
    </source>
</evidence>
<protein>
    <submittedName>
        <fullName evidence="2">M20/M25/M40 family metallo-hydrolase</fullName>
    </submittedName>
</protein>
<organism evidence="2 3">
    <name type="scientific">Candidatus Fimimorpha faecalis</name>
    <dbReference type="NCBI Taxonomy" id="2840824"/>
    <lineage>
        <taxon>Bacteria</taxon>
        <taxon>Bacillati</taxon>
        <taxon>Bacillota</taxon>
        <taxon>Clostridia</taxon>
        <taxon>Eubacteriales</taxon>
        <taxon>Candidatus Fimimorpha</taxon>
    </lineage>
</organism>
<dbReference type="Gene3D" id="3.40.630.10">
    <property type="entry name" value="Zn peptidases"/>
    <property type="match status" value="1"/>
</dbReference>
<comment type="caution">
    <text evidence="2">The sequence shown here is derived from an EMBL/GenBank/DDBJ whole genome shotgun (WGS) entry which is preliminary data.</text>
</comment>
<dbReference type="Pfam" id="PF01546">
    <property type="entry name" value="Peptidase_M20"/>
    <property type="match status" value="1"/>
</dbReference>
<accession>A0A9D1JCW9</accession>
<evidence type="ECO:0000313" key="2">
    <source>
        <dbReference type="EMBL" id="HIR88200.1"/>
    </source>
</evidence>
<keyword evidence="1" id="KW-0175">Coiled coil</keyword>
<proteinExistence type="predicted"/>
<dbReference type="GO" id="GO:0016787">
    <property type="term" value="F:hydrolase activity"/>
    <property type="evidence" value="ECO:0007669"/>
    <property type="project" value="InterPro"/>
</dbReference>
<reference evidence="2" key="1">
    <citation type="submission" date="2020-10" db="EMBL/GenBank/DDBJ databases">
        <authorList>
            <person name="Gilroy R."/>
        </authorList>
    </citation>
    <scope>NUCLEOTIDE SEQUENCE</scope>
    <source>
        <strain evidence="2">ChiW13-3771</strain>
    </source>
</reference>
<sequence>MKALELLYELVAVRSDTGSSYEVALGNKIYEIISQDEFFKENPQYCGKEVFGDFLGRPLVWAFKPGKTKQTVFLSGHYDAVEIESYGTLKEFATKPDELREQMKAMDLSGKVREEIITDLNNEDWMFGRGCADMKGGLAVAMEILLSAKDLDASILFVAVHDEENISAGMRRAMPLVKRLQEQYQMDFKFCLIGEPQINDPEKSKQVAMYAGGAGKVLPMILAKGFLSHSAQALEGLNASYMISEVVREIELNTDFISSDYGISVHPPTVLMQKDLKPAYDVSLVEYAMAGINVLFMESISPLELMDKVEASCMIAMEHVAEKYKKAFEQSEKIGVVKKEQLKNFHPNVMRLEQLIALVKEKEANFDQIQTEKNEVLNTKILNGELTLMQASVEYMQDLAKRSEIKDPFLVIGIAPPYYPAVTSCRLEGGISRLETLYKEAAKEQGLEGKVCPYFAGMGDISYMMCRDSVGQRALMDNLTLPANVYDIPFEEIEALSMPSFWMGPRSKDIHQWTERVYKPDIQVTLPAMMRYLIEHIVCEET</sequence>
<dbReference type="PIRSF" id="PIRSF010386">
    <property type="entry name" value="RocB"/>
    <property type="match status" value="1"/>
</dbReference>
<dbReference type="InterPro" id="IPR012166">
    <property type="entry name" value="Uncharacterised_RocB"/>
</dbReference>
<dbReference type="AlphaFoldDB" id="A0A9D1JCW9"/>
<dbReference type="Proteomes" id="UP000824201">
    <property type="component" value="Unassembled WGS sequence"/>
</dbReference>
<dbReference type="PANTHER" id="PTHR43808">
    <property type="entry name" value="ACETYLORNITHINE DEACETYLASE"/>
    <property type="match status" value="1"/>
</dbReference>
<name>A0A9D1JCW9_9FIRM</name>
<dbReference type="PANTHER" id="PTHR43808:SF27">
    <property type="entry name" value="PROTEIN ROCB"/>
    <property type="match status" value="1"/>
</dbReference>
<feature type="coiled-coil region" evidence="1">
    <location>
        <begin position="352"/>
        <end position="379"/>
    </location>
</feature>
<gene>
    <name evidence="2" type="ORF">IAC96_04540</name>
</gene>
<evidence type="ECO:0000313" key="3">
    <source>
        <dbReference type="Proteomes" id="UP000824201"/>
    </source>
</evidence>